<reference evidence="4" key="2">
    <citation type="submission" date="2022-08" db="EMBL/GenBank/DDBJ databases">
        <title>Novel sulphate-reducing endosymbionts in the free-living metamonad Anaeramoeba.</title>
        <authorList>
            <person name="Jerlstrom-Hultqvist J."/>
            <person name="Cepicka I."/>
            <person name="Gallot-Lavallee L."/>
            <person name="Salas-Leiva D."/>
            <person name="Curtis B.A."/>
            <person name="Zahonova K."/>
            <person name="Pipaliya S."/>
            <person name="Dacks J."/>
            <person name="Roger A.J."/>
        </authorList>
    </citation>
    <scope>NUCLEOTIDE SEQUENCE</scope>
    <source>
        <strain evidence="4">Busselton2</strain>
    </source>
</reference>
<comment type="similarity">
    <text evidence="1">Belongs to the importin alpha family.</text>
</comment>
<keyword evidence="3" id="KW-0653">Protein transport</keyword>
<proteinExistence type="inferred from homology"/>
<dbReference type="EMBL" id="JAOAOG010000269">
    <property type="protein sequence ID" value="KAJ6234623.1"/>
    <property type="molecule type" value="Genomic_DNA"/>
</dbReference>
<dbReference type="Proteomes" id="UP001146793">
    <property type="component" value="Unassembled WGS sequence"/>
</dbReference>
<sequence>MSNFERKLQKRKKKYLRTSDRESSVIRRESLAYSISKNKREKNLLKKRMLPQPTSTIKISANFTEWEKIPLPKPVELFKYKRIFQKGTKMEIYKHLFLIRKLVSKGTKNSYNMVIASGIIEELTEYLSEFDDPYLQIETVRILGHMAESNQASNRIFYEYELIPKYIKLLNTKRTEIFEHAIWTLSSMANFKDQYRENILDQKGSFELIFRALKLDDFEFQMPSLRCLGNIICLSRNEIDLVIEEGAIQILVELFQNGIQLIEEEICWILSNICLISADHIQMLFDQKILPLIYDKIENCGFVTKKNLISILSNICIKGNDIQMNQLLKYDILKLLCKNLDVDDIELSITCLNGIKALLIYGEFYDESTQPQKSNAISQHIRSFGGDEIILKTCYHTAKQVTQLARVIYETYLQNNNNNEVDIEND</sequence>
<keyword evidence="2" id="KW-0813">Transport</keyword>
<dbReference type="Pfam" id="PF00514">
    <property type="entry name" value="Arm"/>
    <property type="match status" value="1"/>
</dbReference>
<organism evidence="4 6">
    <name type="scientific">Anaeramoeba flamelloides</name>
    <dbReference type="NCBI Taxonomy" id="1746091"/>
    <lineage>
        <taxon>Eukaryota</taxon>
        <taxon>Metamonada</taxon>
        <taxon>Anaeramoebidae</taxon>
        <taxon>Anaeramoeba</taxon>
    </lineage>
</organism>
<evidence type="ECO:0000313" key="4">
    <source>
        <dbReference type="EMBL" id="KAJ3423562.1"/>
    </source>
</evidence>
<dbReference type="Proteomes" id="UP001150062">
    <property type="component" value="Unassembled WGS sequence"/>
</dbReference>
<accession>A0AAV7Y4V8</accession>
<protein>
    <submittedName>
        <fullName evidence="4">Importin subunit alpha</fullName>
    </submittedName>
</protein>
<dbReference type="InterPro" id="IPR011989">
    <property type="entry name" value="ARM-like"/>
</dbReference>
<keyword evidence="7" id="KW-1185">Reference proteome</keyword>
<dbReference type="GO" id="GO:0015031">
    <property type="term" value="P:protein transport"/>
    <property type="evidence" value="ECO:0007669"/>
    <property type="project" value="UniProtKB-KW"/>
</dbReference>
<gene>
    <name evidence="4" type="ORF">M0812_30095</name>
    <name evidence="5" type="ORF">M0813_29216</name>
</gene>
<evidence type="ECO:0000256" key="2">
    <source>
        <dbReference type="ARBA" id="ARBA00022448"/>
    </source>
</evidence>
<comment type="caution">
    <text evidence="4">The sequence shown here is derived from an EMBL/GenBank/DDBJ whole genome shotgun (WGS) entry which is preliminary data.</text>
</comment>
<evidence type="ECO:0000256" key="1">
    <source>
        <dbReference type="ARBA" id="ARBA00010394"/>
    </source>
</evidence>
<name>A0AAV7Y4V8_9EUKA</name>
<dbReference type="InterPro" id="IPR000225">
    <property type="entry name" value="Armadillo"/>
</dbReference>
<evidence type="ECO:0000313" key="6">
    <source>
        <dbReference type="Proteomes" id="UP001146793"/>
    </source>
</evidence>
<evidence type="ECO:0000313" key="5">
    <source>
        <dbReference type="EMBL" id="KAJ6234623.1"/>
    </source>
</evidence>
<dbReference type="SMART" id="SM00185">
    <property type="entry name" value="ARM"/>
    <property type="match status" value="4"/>
</dbReference>
<dbReference type="AlphaFoldDB" id="A0AAV7Y4V8"/>
<evidence type="ECO:0000313" key="7">
    <source>
        <dbReference type="Proteomes" id="UP001150062"/>
    </source>
</evidence>
<dbReference type="SUPFAM" id="SSF48371">
    <property type="entry name" value="ARM repeat"/>
    <property type="match status" value="1"/>
</dbReference>
<reference evidence="5" key="1">
    <citation type="submission" date="2022-08" db="EMBL/GenBank/DDBJ databases">
        <title>Novel sulfate-reducing endosymbionts in the free-living metamonad Anaeramoeba.</title>
        <authorList>
            <person name="Jerlstrom-Hultqvist J."/>
            <person name="Cepicka I."/>
            <person name="Gallot-Lavallee L."/>
            <person name="Salas-Leiva D."/>
            <person name="Curtis B.A."/>
            <person name="Zahonova K."/>
            <person name="Pipaliya S."/>
            <person name="Dacks J."/>
            <person name="Roger A.J."/>
        </authorList>
    </citation>
    <scope>NUCLEOTIDE SEQUENCE</scope>
    <source>
        <strain evidence="5">Schooner1</strain>
    </source>
</reference>
<dbReference type="PANTHER" id="PTHR23316">
    <property type="entry name" value="IMPORTIN ALPHA"/>
    <property type="match status" value="1"/>
</dbReference>
<evidence type="ECO:0000256" key="3">
    <source>
        <dbReference type="ARBA" id="ARBA00022927"/>
    </source>
</evidence>
<dbReference type="Gene3D" id="1.25.10.10">
    <property type="entry name" value="Leucine-rich Repeat Variant"/>
    <property type="match status" value="2"/>
</dbReference>
<dbReference type="EMBL" id="JANTQA010000076">
    <property type="protein sequence ID" value="KAJ3423562.1"/>
    <property type="molecule type" value="Genomic_DNA"/>
</dbReference>
<dbReference type="InterPro" id="IPR016024">
    <property type="entry name" value="ARM-type_fold"/>
</dbReference>